<dbReference type="Proteomes" id="UP000736335">
    <property type="component" value="Unassembled WGS sequence"/>
</dbReference>
<gene>
    <name evidence="6" type="ORF">BJ322DRAFT_304126</name>
</gene>
<evidence type="ECO:0000256" key="4">
    <source>
        <dbReference type="PIRNR" id="PIRNR018169"/>
    </source>
</evidence>
<dbReference type="AlphaFoldDB" id="A0A9P6L260"/>
<feature type="active site" description="Nucleophile" evidence="5">
    <location>
        <position position="258"/>
    </location>
</feature>
<dbReference type="GO" id="GO:0003847">
    <property type="term" value="F:1-alkyl-2-acetylglycerophosphocholine esterase activity"/>
    <property type="evidence" value="ECO:0007669"/>
    <property type="project" value="UniProtKB-UniRule"/>
</dbReference>
<dbReference type="PANTHER" id="PTHR10272:SF0">
    <property type="entry name" value="PLATELET-ACTIVATING FACTOR ACETYLHYDROLASE"/>
    <property type="match status" value="1"/>
</dbReference>
<dbReference type="SUPFAM" id="SSF53474">
    <property type="entry name" value="alpha/beta-Hydrolases"/>
    <property type="match status" value="1"/>
</dbReference>
<sequence>MLLDHVKEKFAVGATTFVLQIPTRTFGSAILTRNAQPRPALQLSEVAFSVYYPTHSDLSTKKYRYLDWIVRPIRGSLAGIAYFTGIPSWLLQPIFFFYASLIKIPVHSNAPMLPPTAKGDYTKTWPLVVFSHGLAGQRTTYSHLCARIASRGKVVVVMEHRDGSGTFCYPKSPETGKRDPLLYIKAADTSYGEKCKFEFRREQLELRRFEIYAAVDALKKLSVNGDRGNLSTIDNSELEWSDFRGNIGFDALQLTGHSFGAATLLSFLSHEPTKGFEPLPVTHALFLDPWLEPFEKPGPAQASRNALVRKVVLNSEGFTLWKDHMAQMIEVAKDWGNVSIYTIARATHQSFSDYKVLLPRLFIGRNVELLEKISELSVAFLDDCMEDTLALSSTREMEVETVKGRSGKEKRRLIANPGDIIVH</sequence>
<keyword evidence="1 4" id="KW-0378">Hydrolase</keyword>
<comment type="caution">
    <text evidence="6">The sequence shown here is derived from an EMBL/GenBank/DDBJ whole genome shotgun (WGS) entry which is preliminary data.</text>
</comment>
<dbReference type="EMBL" id="WIUZ02000017">
    <property type="protein sequence ID" value="KAF9779997.1"/>
    <property type="molecule type" value="Genomic_DNA"/>
</dbReference>
<dbReference type="GO" id="GO:0016042">
    <property type="term" value="P:lipid catabolic process"/>
    <property type="evidence" value="ECO:0007669"/>
    <property type="project" value="UniProtKB-KW"/>
</dbReference>
<accession>A0A9P6L260</accession>
<feature type="active site" description="Charge relay system" evidence="5">
    <location>
        <position position="348"/>
    </location>
</feature>
<name>A0A9P6L260_9AGAM</name>
<evidence type="ECO:0000256" key="1">
    <source>
        <dbReference type="ARBA" id="ARBA00022801"/>
    </source>
</evidence>
<evidence type="ECO:0000256" key="3">
    <source>
        <dbReference type="ARBA" id="ARBA00023098"/>
    </source>
</evidence>
<evidence type="ECO:0000313" key="7">
    <source>
        <dbReference type="Proteomes" id="UP000736335"/>
    </source>
</evidence>
<organism evidence="6 7">
    <name type="scientific">Thelephora terrestris</name>
    <dbReference type="NCBI Taxonomy" id="56493"/>
    <lineage>
        <taxon>Eukaryota</taxon>
        <taxon>Fungi</taxon>
        <taxon>Dikarya</taxon>
        <taxon>Basidiomycota</taxon>
        <taxon>Agaricomycotina</taxon>
        <taxon>Agaricomycetes</taxon>
        <taxon>Thelephorales</taxon>
        <taxon>Thelephoraceae</taxon>
        <taxon>Thelephora</taxon>
    </lineage>
</organism>
<evidence type="ECO:0000256" key="2">
    <source>
        <dbReference type="ARBA" id="ARBA00022963"/>
    </source>
</evidence>
<protein>
    <recommendedName>
        <fullName evidence="4">Putative phospholipase</fullName>
        <ecNumber evidence="4">3.1.1.47</ecNumber>
    </recommendedName>
</protein>
<evidence type="ECO:0000256" key="5">
    <source>
        <dbReference type="PIRSR" id="PIRSR018169-1"/>
    </source>
</evidence>
<dbReference type="OrthoDB" id="2363873at2759"/>
<dbReference type="PIRSF" id="PIRSF018169">
    <property type="entry name" value="PAF_acetylhydrolase"/>
    <property type="match status" value="1"/>
</dbReference>
<keyword evidence="7" id="KW-1185">Reference proteome</keyword>
<dbReference type="Pfam" id="PF03403">
    <property type="entry name" value="PAF-AH_p_II"/>
    <property type="match status" value="1"/>
</dbReference>
<feature type="active site" description="Charge relay system" evidence="5">
    <location>
        <position position="288"/>
    </location>
</feature>
<reference evidence="6" key="2">
    <citation type="submission" date="2020-11" db="EMBL/GenBank/DDBJ databases">
        <authorList>
            <consortium name="DOE Joint Genome Institute"/>
            <person name="Kuo A."/>
            <person name="Miyauchi S."/>
            <person name="Kiss E."/>
            <person name="Drula E."/>
            <person name="Kohler A."/>
            <person name="Sanchez-Garcia M."/>
            <person name="Andreopoulos B."/>
            <person name="Barry K.W."/>
            <person name="Bonito G."/>
            <person name="Buee M."/>
            <person name="Carver A."/>
            <person name="Chen C."/>
            <person name="Cichocki N."/>
            <person name="Clum A."/>
            <person name="Culley D."/>
            <person name="Crous P.W."/>
            <person name="Fauchery L."/>
            <person name="Girlanda M."/>
            <person name="Hayes R."/>
            <person name="Keri Z."/>
            <person name="Labutti K."/>
            <person name="Lipzen A."/>
            <person name="Lombard V."/>
            <person name="Magnuson J."/>
            <person name="Maillard F."/>
            <person name="Morin E."/>
            <person name="Murat C."/>
            <person name="Nolan M."/>
            <person name="Ohm R."/>
            <person name="Pangilinan J."/>
            <person name="Pereira M."/>
            <person name="Perotto S."/>
            <person name="Peter M."/>
            <person name="Riley R."/>
            <person name="Sitrit Y."/>
            <person name="Stielow B."/>
            <person name="Szollosi G."/>
            <person name="Zifcakova L."/>
            <person name="Stursova M."/>
            <person name="Spatafora J.W."/>
            <person name="Tedersoo L."/>
            <person name="Vaario L.-M."/>
            <person name="Yamada A."/>
            <person name="Yan M."/>
            <person name="Wang P."/>
            <person name="Xu J."/>
            <person name="Bruns T."/>
            <person name="Baldrian P."/>
            <person name="Vilgalys R."/>
            <person name="Henrissat B."/>
            <person name="Grigoriev I.V."/>
            <person name="Hibbett D."/>
            <person name="Nagy L.G."/>
            <person name="Martin F.M."/>
        </authorList>
    </citation>
    <scope>NUCLEOTIDE SEQUENCE</scope>
    <source>
        <strain evidence="6">UH-Tt-Lm1</strain>
    </source>
</reference>
<dbReference type="PANTHER" id="PTHR10272">
    <property type="entry name" value="PLATELET-ACTIVATING FACTOR ACETYLHYDROLASE"/>
    <property type="match status" value="1"/>
</dbReference>
<dbReference type="InterPro" id="IPR016715">
    <property type="entry name" value="PAF_acetylhydro_eukaryote"/>
</dbReference>
<dbReference type="Gene3D" id="3.40.50.1820">
    <property type="entry name" value="alpha/beta hydrolase"/>
    <property type="match status" value="1"/>
</dbReference>
<keyword evidence="3 4" id="KW-0443">Lipid metabolism</keyword>
<evidence type="ECO:0000313" key="6">
    <source>
        <dbReference type="EMBL" id="KAF9779997.1"/>
    </source>
</evidence>
<proteinExistence type="inferred from homology"/>
<dbReference type="InterPro" id="IPR029058">
    <property type="entry name" value="AB_hydrolase_fold"/>
</dbReference>
<keyword evidence="2 4" id="KW-0442">Lipid degradation</keyword>
<dbReference type="EC" id="3.1.1.47" evidence="4"/>
<comment type="catalytic activity">
    <reaction evidence="4">
        <text>a 1-O-alkyl-2-acetyl-sn-glycero-3-phosphocholine + H2O = a 1-O-alkyl-sn-glycero-3-phosphocholine + acetate + H(+)</text>
        <dbReference type="Rhea" id="RHEA:17777"/>
        <dbReference type="ChEBI" id="CHEBI:15377"/>
        <dbReference type="ChEBI" id="CHEBI:15378"/>
        <dbReference type="ChEBI" id="CHEBI:30089"/>
        <dbReference type="ChEBI" id="CHEBI:30909"/>
        <dbReference type="ChEBI" id="CHEBI:36707"/>
        <dbReference type="EC" id="3.1.1.47"/>
    </reaction>
</comment>
<reference evidence="6" key="1">
    <citation type="journal article" date="2020" name="Nat. Commun.">
        <title>Large-scale genome sequencing of mycorrhizal fungi provides insights into the early evolution of symbiotic traits.</title>
        <authorList>
            <person name="Miyauchi S."/>
            <person name="Kiss E."/>
            <person name="Kuo A."/>
            <person name="Drula E."/>
            <person name="Kohler A."/>
            <person name="Sanchez-Garcia M."/>
            <person name="Morin E."/>
            <person name="Andreopoulos B."/>
            <person name="Barry K.W."/>
            <person name="Bonito G."/>
            <person name="Buee M."/>
            <person name="Carver A."/>
            <person name="Chen C."/>
            <person name="Cichocki N."/>
            <person name="Clum A."/>
            <person name="Culley D."/>
            <person name="Crous P.W."/>
            <person name="Fauchery L."/>
            <person name="Girlanda M."/>
            <person name="Hayes R.D."/>
            <person name="Keri Z."/>
            <person name="LaButti K."/>
            <person name="Lipzen A."/>
            <person name="Lombard V."/>
            <person name="Magnuson J."/>
            <person name="Maillard F."/>
            <person name="Murat C."/>
            <person name="Nolan M."/>
            <person name="Ohm R.A."/>
            <person name="Pangilinan J."/>
            <person name="Pereira M.F."/>
            <person name="Perotto S."/>
            <person name="Peter M."/>
            <person name="Pfister S."/>
            <person name="Riley R."/>
            <person name="Sitrit Y."/>
            <person name="Stielow J.B."/>
            <person name="Szollosi G."/>
            <person name="Zifcakova L."/>
            <person name="Stursova M."/>
            <person name="Spatafora J.W."/>
            <person name="Tedersoo L."/>
            <person name="Vaario L.M."/>
            <person name="Yamada A."/>
            <person name="Yan M."/>
            <person name="Wang P."/>
            <person name="Xu J."/>
            <person name="Bruns T."/>
            <person name="Baldrian P."/>
            <person name="Vilgalys R."/>
            <person name="Dunand C."/>
            <person name="Henrissat B."/>
            <person name="Grigoriev I.V."/>
            <person name="Hibbett D."/>
            <person name="Nagy L.G."/>
            <person name="Martin F.M."/>
        </authorList>
    </citation>
    <scope>NUCLEOTIDE SEQUENCE</scope>
    <source>
        <strain evidence="6">UH-Tt-Lm1</strain>
    </source>
</reference>
<comment type="similarity">
    <text evidence="4">Belongs to the serine esterase family.</text>
</comment>